<dbReference type="STRING" id="83401.SAMN05421742_104228"/>
<dbReference type="EMBL" id="FNCV01000004">
    <property type="protein sequence ID" value="SDH12474.1"/>
    <property type="molecule type" value="Genomic_DNA"/>
</dbReference>
<reference evidence="2" key="1">
    <citation type="submission" date="2016-10" db="EMBL/GenBank/DDBJ databases">
        <authorList>
            <person name="Varghese N."/>
            <person name="Submissions S."/>
        </authorList>
    </citation>
    <scope>NUCLEOTIDE SEQUENCE [LARGE SCALE GENOMIC DNA]</scope>
    <source>
        <strain evidence="2">930I</strain>
    </source>
</reference>
<name>A0A1G7ZV03_9PROT</name>
<organism evidence="1 2">
    <name type="scientific">Roseospirillum parvum</name>
    <dbReference type="NCBI Taxonomy" id="83401"/>
    <lineage>
        <taxon>Bacteria</taxon>
        <taxon>Pseudomonadati</taxon>
        <taxon>Pseudomonadota</taxon>
        <taxon>Alphaproteobacteria</taxon>
        <taxon>Rhodospirillales</taxon>
        <taxon>Rhodospirillaceae</taxon>
        <taxon>Roseospirillum</taxon>
    </lineage>
</organism>
<keyword evidence="2" id="KW-1185">Reference proteome</keyword>
<protein>
    <submittedName>
        <fullName evidence="1">Uncharacterized protein</fullName>
    </submittedName>
</protein>
<dbReference type="AlphaFoldDB" id="A0A1G7ZV03"/>
<proteinExistence type="predicted"/>
<gene>
    <name evidence="1" type="ORF">SAMN05421742_104228</name>
</gene>
<dbReference type="Proteomes" id="UP000217076">
    <property type="component" value="Unassembled WGS sequence"/>
</dbReference>
<accession>A0A1G7ZV03</accession>
<evidence type="ECO:0000313" key="1">
    <source>
        <dbReference type="EMBL" id="SDH12474.1"/>
    </source>
</evidence>
<evidence type="ECO:0000313" key="2">
    <source>
        <dbReference type="Proteomes" id="UP000217076"/>
    </source>
</evidence>
<dbReference type="RefSeq" id="WP_092618102.1">
    <property type="nucleotide sequence ID" value="NZ_FNCV01000004.1"/>
</dbReference>
<sequence length="569" mass="62697">MASFEVQVKSDKRWILEGVCEDEQEALRVAASLLAARRFAAVKVIKETKGPSGRSTEKVIFEERCPPRPEKQLTISPLAEAPEPCRTAGDLARPPARAILNRLLRRYLDAAGLLPGELIFSYHALKRFMDHEAALYPSAVDRVATLQAPLLEVEVKARRDELFRLVEEAGFKARDAEREKLMRKATLDNPAKLIAAADRLSMPGELRDLYVQTAIARDLMGRRGWLGKLEALVGALEVELADHDRCLIDAFVADALGVPELIQDLLGPRPNLAMAMHALLDLMQGRPDPRMRGDSELGEALRRRLSSGELPLAQAAILERVVREVGGEQPLARNDPSREEDSFADLVVRLTEGGRFLGGPPMAEALTQRCALRYREGGLVGWTAALRSLALQLRDPLLRMDYLLILAEGPRGAQARGEIHATLSDLILACQTVADFLPRPMPVLEVLERLSNLQRCLEASSLGDELTRPLVEHIDGLLTDFLGRKGIMEGLDDPTRPLHERAGMLVSFCAEGPLLEGRALALARQRVVELLRQPDFVEAFTANFESPAAKQEALVSFYKTLTAAGLKAG</sequence>
<dbReference type="OrthoDB" id="7351144at2"/>